<proteinExistence type="predicted"/>
<evidence type="ECO:0000313" key="5">
    <source>
        <dbReference type="Proteomes" id="UP000269591"/>
    </source>
</evidence>
<dbReference type="InterPro" id="IPR014729">
    <property type="entry name" value="Rossmann-like_a/b/a_fold"/>
</dbReference>
<accession>A0A3N0AZA8</accession>
<evidence type="ECO:0000313" key="4">
    <source>
        <dbReference type="EMBL" id="RNL39930.1"/>
    </source>
</evidence>
<dbReference type="AlphaFoldDB" id="A0A3N0AZA8"/>
<dbReference type="EMBL" id="QIBX01000009">
    <property type="protein sequence ID" value="RNL39930.1"/>
    <property type="molecule type" value="Genomic_DNA"/>
</dbReference>
<dbReference type="Gene3D" id="3.40.50.620">
    <property type="entry name" value="HUPs"/>
    <property type="match status" value="1"/>
</dbReference>
<name>A0A3N0AZA8_9ACTN</name>
<comment type="subunit">
    <text evidence="1">Heterodimer of an alpha and a beta subunit.</text>
</comment>
<dbReference type="RefSeq" id="WP_013979962.1">
    <property type="nucleotide sequence ID" value="NZ_JBHTHO010000009.1"/>
</dbReference>
<dbReference type="Pfam" id="PF01012">
    <property type="entry name" value="ETF"/>
    <property type="match status" value="1"/>
</dbReference>
<dbReference type="Proteomes" id="UP000269591">
    <property type="component" value="Unassembled WGS sequence"/>
</dbReference>
<keyword evidence="5" id="KW-1185">Reference proteome</keyword>
<dbReference type="InterPro" id="IPR012255">
    <property type="entry name" value="ETF_b"/>
</dbReference>
<feature type="domain" description="Electron transfer flavoprotein alpha/beta-subunit N-terminal" evidence="3">
    <location>
        <begin position="40"/>
        <end position="194"/>
    </location>
</feature>
<evidence type="ECO:0000256" key="1">
    <source>
        <dbReference type="ARBA" id="ARBA00011355"/>
    </source>
</evidence>
<dbReference type="GO" id="GO:0009055">
    <property type="term" value="F:electron transfer activity"/>
    <property type="evidence" value="ECO:0007669"/>
    <property type="project" value="InterPro"/>
</dbReference>
<sequence>MTTVAVFKWAMNPTDERVGADGAVKWLADRPEVGDDDHAAIQVALDAAGDGDVTGVTMDSGDVAFGAARGIETTVAVQGVDILAQPTELASALANAVKGVEGVDLVAIGDCIWQPMVPSLLAGLLGWPCINAVDAAKREGGKLVVTRRFGAGTQDIAVEGPAVLAVAARREEENKPGMRAVLVARKKPVERVGAQTEGAATFTVGGTHEPDAQPSKIFDGSDPQAAVDQLVAALKSEGVL</sequence>
<evidence type="ECO:0000256" key="2">
    <source>
        <dbReference type="ARBA" id="ARBA00025649"/>
    </source>
</evidence>
<evidence type="ECO:0000259" key="3">
    <source>
        <dbReference type="Pfam" id="PF01012"/>
    </source>
</evidence>
<dbReference type="OrthoDB" id="9804960at2"/>
<dbReference type="InterPro" id="IPR014730">
    <property type="entry name" value="ETF_a/b_N"/>
</dbReference>
<protein>
    <recommendedName>
        <fullName evidence="3">Electron transfer flavoprotein alpha/beta-subunit N-terminal domain-containing protein</fullName>
    </recommendedName>
</protein>
<gene>
    <name evidence="4" type="ORF">DMP06_06230</name>
</gene>
<organism evidence="4 5">
    <name type="scientific">Slackia equolifaciens</name>
    <dbReference type="NCBI Taxonomy" id="498718"/>
    <lineage>
        <taxon>Bacteria</taxon>
        <taxon>Bacillati</taxon>
        <taxon>Actinomycetota</taxon>
        <taxon>Coriobacteriia</taxon>
        <taxon>Eggerthellales</taxon>
        <taxon>Eggerthellaceae</taxon>
        <taxon>Slackia</taxon>
    </lineage>
</organism>
<comment type="function">
    <text evidence="2">The electron transfer flavoprotein serves as a specific electron acceptor for other dehydrogenases. It transfers the electrons to the main respiratory chain via ETF-ubiquinone oxidoreductase (ETF dehydrogenase).</text>
</comment>
<comment type="caution">
    <text evidence="4">The sequence shown here is derived from an EMBL/GenBank/DDBJ whole genome shotgun (WGS) entry which is preliminary data.</text>
</comment>
<dbReference type="SUPFAM" id="SSF52402">
    <property type="entry name" value="Adenine nucleotide alpha hydrolases-like"/>
    <property type="match status" value="1"/>
</dbReference>
<reference evidence="5" key="1">
    <citation type="submission" date="2018-05" db="EMBL/GenBank/DDBJ databases">
        <title>Genome Sequencing of selected type strains of the family Eggerthellaceae.</title>
        <authorList>
            <person name="Danylec N."/>
            <person name="Stoll D.A."/>
            <person name="Doetsch A."/>
            <person name="Huch M."/>
        </authorList>
    </citation>
    <scope>NUCLEOTIDE SEQUENCE [LARGE SCALE GENOMIC DNA]</scope>
    <source>
        <strain evidence="5">DSM 24851</strain>
    </source>
</reference>
<dbReference type="PANTHER" id="PTHR21294">
    <property type="entry name" value="ELECTRON TRANSFER FLAVOPROTEIN BETA-SUBUNIT"/>
    <property type="match status" value="1"/>
</dbReference>